<comment type="catalytic activity">
    <reaction evidence="9">
        <text>(sulfur carrier)-H + L-cysteine = (sulfur carrier)-SH + L-alanine</text>
        <dbReference type="Rhea" id="RHEA:43892"/>
        <dbReference type="Rhea" id="RHEA-COMP:14737"/>
        <dbReference type="Rhea" id="RHEA-COMP:14739"/>
        <dbReference type="ChEBI" id="CHEBI:29917"/>
        <dbReference type="ChEBI" id="CHEBI:35235"/>
        <dbReference type="ChEBI" id="CHEBI:57972"/>
        <dbReference type="ChEBI" id="CHEBI:64428"/>
        <dbReference type="EC" id="2.8.1.7"/>
    </reaction>
</comment>
<name>A0A4R6U030_9BACI</name>
<dbReference type="Proteomes" id="UP000295632">
    <property type="component" value="Unassembled WGS sequence"/>
</dbReference>
<dbReference type="InterPro" id="IPR015421">
    <property type="entry name" value="PyrdxlP-dep_Trfase_major"/>
</dbReference>
<dbReference type="RefSeq" id="WP_133581051.1">
    <property type="nucleotide sequence ID" value="NZ_SNYJ01000011.1"/>
</dbReference>
<dbReference type="Gene3D" id="3.40.640.10">
    <property type="entry name" value="Type I PLP-dependent aspartate aminotransferase-like (Major domain)"/>
    <property type="match status" value="1"/>
</dbReference>
<dbReference type="SUPFAM" id="SSF53383">
    <property type="entry name" value="PLP-dependent transferases"/>
    <property type="match status" value="1"/>
</dbReference>
<evidence type="ECO:0000256" key="1">
    <source>
        <dbReference type="ARBA" id="ARBA00001933"/>
    </source>
</evidence>
<evidence type="ECO:0000256" key="7">
    <source>
        <dbReference type="ARBA" id="ARBA00023004"/>
    </source>
</evidence>
<protein>
    <recommendedName>
        <fullName evidence="3">cysteine desulfurase</fullName>
        <ecNumber evidence="3">2.8.1.7</ecNumber>
    </recommendedName>
</protein>
<dbReference type="PANTHER" id="PTHR11601:SF34">
    <property type="entry name" value="CYSTEINE DESULFURASE"/>
    <property type="match status" value="1"/>
</dbReference>
<keyword evidence="5" id="KW-0479">Metal-binding</keyword>
<dbReference type="Pfam" id="PF00266">
    <property type="entry name" value="Aminotran_5"/>
    <property type="match status" value="1"/>
</dbReference>
<evidence type="ECO:0000256" key="10">
    <source>
        <dbReference type="RuleBase" id="RU004504"/>
    </source>
</evidence>
<evidence type="ECO:0000256" key="5">
    <source>
        <dbReference type="ARBA" id="ARBA00022723"/>
    </source>
</evidence>
<evidence type="ECO:0000256" key="8">
    <source>
        <dbReference type="ARBA" id="ARBA00023014"/>
    </source>
</evidence>
<keyword evidence="13" id="KW-1185">Reference proteome</keyword>
<evidence type="ECO:0000256" key="2">
    <source>
        <dbReference type="ARBA" id="ARBA00006490"/>
    </source>
</evidence>
<evidence type="ECO:0000256" key="6">
    <source>
        <dbReference type="ARBA" id="ARBA00022898"/>
    </source>
</evidence>
<organism evidence="12 13">
    <name type="scientific">Aureibacillus halotolerans</name>
    <dbReference type="NCBI Taxonomy" id="1508390"/>
    <lineage>
        <taxon>Bacteria</taxon>
        <taxon>Bacillati</taxon>
        <taxon>Bacillota</taxon>
        <taxon>Bacilli</taxon>
        <taxon>Bacillales</taxon>
        <taxon>Bacillaceae</taxon>
        <taxon>Aureibacillus</taxon>
    </lineage>
</organism>
<evidence type="ECO:0000313" key="13">
    <source>
        <dbReference type="Proteomes" id="UP000295632"/>
    </source>
</evidence>
<dbReference type="PIRSF" id="PIRSF005572">
    <property type="entry name" value="NifS"/>
    <property type="match status" value="1"/>
</dbReference>
<dbReference type="Gene3D" id="3.90.1150.10">
    <property type="entry name" value="Aspartate Aminotransferase, domain 1"/>
    <property type="match status" value="1"/>
</dbReference>
<dbReference type="OrthoDB" id="9808002at2"/>
<dbReference type="InterPro" id="IPR015422">
    <property type="entry name" value="PyrdxlP-dep_Trfase_small"/>
</dbReference>
<dbReference type="EC" id="2.8.1.7" evidence="3"/>
<keyword evidence="6" id="KW-0663">Pyridoxal phosphate</keyword>
<dbReference type="PROSITE" id="PS00595">
    <property type="entry name" value="AA_TRANSFER_CLASS_5"/>
    <property type="match status" value="1"/>
</dbReference>
<dbReference type="GO" id="GO:0051536">
    <property type="term" value="F:iron-sulfur cluster binding"/>
    <property type="evidence" value="ECO:0007669"/>
    <property type="project" value="UniProtKB-KW"/>
</dbReference>
<feature type="domain" description="Aminotransferase class V" evidence="11">
    <location>
        <begin position="4"/>
        <end position="369"/>
    </location>
</feature>
<sequence length="385" mass="41690">MKRIYLDHASTTPMHPDVIAAVAEASQTYFANPSSTHTFGREAKQRMEAVRRTAAKSIGAEAKQIIFTSGGTESDNLAILGVAAAAEKQGKKGHMMTTMIEHHAVLKAFDALEKRGWDVTYLSPSSEGFITADQVEEALKPSTVLVSIMAANNEVGTLQPIGEIGARLLNHPVLFHTDAVQVYGIQSLQVDELNVDFLTTAAHKLNGPNGVGFLYVRHANSIESILHGGSQERQHRAGTENIAGLCGFEKAIELTQAQFVGHHDHLQKLKTRFLSVLEDAKLSFSTNGASGVESLPSIVNLCFPDVRSDQLLMNLDLEGVAASSGSACTAGTLEPSHVVQAMWPDLPERAMTSVRFSFGVYMDVDEVEQAAKRTVTIIRRLSKNN</sequence>
<keyword evidence="8" id="KW-0411">Iron-sulfur</keyword>
<evidence type="ECO:0000256" key="4">
    <source>
        <dbReference type="ARBA" id="ARBA00022679"/>
    </source>
</evidence>
<evidence type="ECO:0000313" key="12">
    <source>
        <dbReference type="EMBL" id="TDQ38003.1"/>
    </source>
</evidence>
<proteinExistence type="inferred from homology"/>
<dbReference type="EMBL" id="SNYJ01000011">
    <property type="protein sequence ID" value="TDQ38003.1"/>
    <property type="molecule type" value="Genomic_DNA"/>
</dbReference>
<dbReference type="GO" id="GO:0031071">
    <property type="term" value="F:cysteine desulfurase activity"/>
    <property type="evidence" value="ECO:0007669"/>
    <property type="project" value="UniProtKB-EC"/>
</dbReference>
<evidence type="ECO:0000256" key="9">
    <source>
        <dbReference type="ARBA" id="ARBA00050776"/>
    </source>
</evidence>
<evidence type="ECO:0000259" key="11">
    <source>
        <dbReference type="Pfam" id="PF00266"/>
    </source>
</evidence>
<dbReference type="InterPro" id="IPR000192">
    <property type="entry name" value="Aminotrans_V_dom"/>
</dbReference>
<accession>A0A4R6U030</accession>
<comment type="cofactor">
    <cofactor evidence="1 10">
        <name>pyridoxal 5'-phosphate</name>
        <dbReference type="ChEBI" id="CHEBI:597326"/>
    </cofactor>
</comment>
<keyword evidence="4" id="KW-0808">Transferase</keyword>
<keyword evidence="7" id="KW-0408">Iron</keyword>
<dbReference type="AlphaFoldDB" id="A0A4R6U030"/>
<dbReference type="PANTHER" id="PTHR11601">
    <property type="entry name" value="CYSTEINE DESULFURYLASE FAMILY MEMBER"/>
    <property type="match status" value="1"/>
</dbReference>
<dbReference type="GO" id="GO:0046872">
    <property type="term" value="F:metal ion binding"/>
    <property type="evidence" value="ECO:0007669"/>
    <property type="project" value="UniProtKB-KW"/>
</dbReference>
<gene>
    <name evidence="12" type="ORF">EV213_11184</name>
</gene>
<comment type="similarity">
    <text evidence="2">Belongs to the class-V pyridoxal-phosphate-dependent aminotransferase family. NifS/IscS subfamily.</text>
</comment>
<dbReference type="FunFam" id="3.40.640.10:FF:000084">
    <property type="entry name" value="IscS-like cysteine desulfurase"/>
    <property type="match status" value="1"/>
</dbReference>
<dbReference type="Gene3D" id="1.10.260.50">
    <property type="match status" value="1"/>
</dbReference>
<evidence type="ECO:0000256" key="3">
    <source>
        <dbReference type="ARBA" id="ARBA00012239"/>
    </source>
</evidence>
<comment type="caution">
    <text evidence="12">The sequence shown here is derived from an EMBL/GenBank/DDBJ whole genome shotgun (WGS) entry which is preliminary data.</text>
</comment>
<dbReference type="InterPro" id="IPR016454">
    <property type="entry name" value="Cysteine_dSase"/>
</dbReference>
<reference evidence="12 13" key="1">
    <citation type="submission" date="2019-03" db="EMBL/GenBank/DDBJ databases">
        <title>Genomic Encyclopedia of Type Strains, Phase IV (KMG-IV): sequencing the most valuable type-strain genomes for metagenomic binning, comparative biology and taxonomic classification.</title>
        <authorList>
            <person name="Goeker M."/>
        </authorList>
    </citation>
    <scope>NUCLEOTIDE SEQUENCE [LARGE SCALE GENOMIC DNA]</scope>
    <source>
        <strain evidence="12 13">DSM 28697</strain>
    </source>
</reference>
<dbReference type="InterPro" id="IPR015424">
    <property type="entry name" value="PyrdxlP-dep_Trfase"/>
</dbReference>
<dbReference type="InterPro" id="IPR020578">
    <property type="entry name" value="Aminotrans_V_PyrdxlP_BS"/>
</dbReference>